<dbReference type="PANTHER" id="PTHR36512">
    <property type="entry name" value="D-AMINOPEPTIDASE"/>
    <property type="match status" value="1"/>
</dbReference>
<keyword evidence="3" id="KW-0378">Hydrolase</keyword>
<dbReference type="Proteomes" id="UP000065734">
    <property type="component" value="Chromosome I"/>
</dbReference>
<dbReference type="RefSeq" id="WP_055037692.1">
    <property type="nucleotide sequence ID" value="NZ_AP014854.2"/>
</dbReference>
<dbReference type="Pfam" id="PF03576">
    <property type="entry name" value="Peptidase_S58"/>
    <property type="match status" value="1"/>
</dbReference>
<reference evidence="3" key="2">
    <citation type="submission" date="2015-11" db="EMBL/GenBank/DDBJ databases">
        <authorList>
            <person name="Zhang Y."/>
            <person name="Guo Z."/>
        </authorList>
    </citation>
    <scope>NUCLEOTIDE SEQUENCE</scope>
    <source>
        <strain evidence="3">1</strain>
    </source>
</reference>
<dbReference type="InterPro" id="IPR005321">
    <property type="entry name" value="Peptidase_S58_DmpA"/>
</dbReference>
<dbReference type="KEGG" id="bvr:BVIR_2251"/>
<dbReference type="GO" id="GO:0004177">
    <property type="term" value="F:aminopeptidase activity"/>
    <property type="evidence" value="ECO:0007669"/>
    <property type="project" value="UniProtKB-KW"/>
</dbReference>
<evidence type="ECO:0000313" key="2">
    <source>
        <dbReference type="EMBL" id="BAS00063.1"/>
    </source>
</evidence>
<dbReference type="Gene3D" id="3.60.70.12">
    <property type="entry name" value="L-amino peptidase D-ALA esterase/amidase"/>
    <property type="match status" value="1"/>
</dbReference>
<evidence type="ECO:0000313" key="4">
    <source>
        <dbReference type="Proteomes" id="UP000065734"/>
    </source>
</evidence>
<protein>
    <submittedName>
        <fullName evidence="2 3">Peptidase</fullName>
    </submittedName>
</protein>
<dbReference type="PANTHER" id="PTHR36512:SF3">
    <property type="entry name" value="BLR5678 PROTEIN"/>
    <property type="match status" value="1"/>
</dbReference>
<organism evidence="3 4">
    <name type="scientific">Blastochloris viridis</name>
    <name type="common">Rhodopseudomonas viridis</name>
    <dbReference type="NCBI Taxonomy" id="1079"/>
    <lineage>
        <taxon>Bacteria</taxon>
        <taxon>Pseudomonadati</taxon>
        <taxon>Pseudomonadota</taxon>
        <taxon>Alphaproteobacteria</taxon>
        <taxon>Hyphomicrobiales</taxon>
        <taxon>Blastochloridaceae</taxon>
        <taxon>Blastochloris</taxon>
    </lineage>
</organism>
<dbReference type="EMBL" id="AP014854">
    <property type="protein sequence ID" value="BAS00063.1"/>
    <property type="molecule type" value="Genomic_DNA"/>
</dbReference>
<name>A0A0H5BCV5_BLAVI</name>
<dbReference type="PATRIC" id="fig|1079.6.peg.2343"/>
<keyword evidence="3" id="KW-0031">Aminopeptidase</keyword>
<dbReference type="SUPFAM" id="SSF56266">
    <property type="entry name" value="DmpA/ArgJ-like"/>
    <property type="match status" value="1"/>
</dbReference>
<keyword evidence="3" id="KW-0645">Protease</keyword>
<dbReference type="STRING" id="1079.BVIR_2251"/>
<keyword evidence="4" id="KW-1185">Reference proteome</keyword>
<proteinExistence type="inferred from homology"/>
<dbReference type="OrthoDB" id="9808347at2"/>
<dbReference type="InterPro" id="IPR016117">
    <property type="entry name" value="ArgJ-like_dom_sf"/>
</dbReference>
<accession>A0A0H5BCV5</accession>
<reference evidence="4" key="3">
    <citation type="journal article" date="2016" name="Genome Announc.">
        <title>Revised genome sequence of the purple photosynthetic bacterium Blastochloris viridis.</title>
        <authorList>
            <person name="Liu L.N."/>
            <person name="Faulkner M."/>
            <person name="Liu X."/>
            <person name="Huang F."/>
            <person name="Darby A.C."/>
            <person name="Hall N."/>
        </authorList>
    </citation>
    <scope>NUCLEOTIDE SEQUENCE [LARGE SCALE GENOMIC DNA]</scope>
    <source>
        <strain evidence="4">ATCC 19567 / DSM 133 / F</strain>
    </source>
</reference>
<evidence type="ECO:0000313" key="3">
    <source>
        <dbReference type="EMBL" id="CUU42683.1"/>
    </source>
</evidence>
<dbReference type="EMBL" id="LN907867">
    <property type="protein sequence ID" value="CUU42683.1"/>
    <property type="molecule type" value="Genomic_DNA"/>
</dbReference>
<sequence length="330" mass="32838">MRNLITDVPGLRIGQASDAALASGVTAVIFDQPAVASVDVRGGGPGTRETDLLLPEKTVAAIDAVVLSGGSAFGLDAAAGVQAWLAEQGRGFAIGAARVPIVAGAVLFDLINGGDKAWGRFPPYRELGYAAAAAAGCDVALGTVGAGYGATTADLKGGLGSASAVTESGDIVGAIVAVNAVGSATIGASGHFWAAPFELNGEFGGRGLPAPWPADANRLKMKGAPPGANTTIAVVATDAMLTKSEARHLAVMAQDGLARALFPIHTPLDGDTVFAAATGRRALSDPVYGLARLGSAAALALARASARAVFAATALPFEGALPAWRDRFGA</sequence>
<comment type="similarity">
    <text evidence="1">Belongs to the peptidase S58 family.</text>
</comment>
<reference evidence="2" key="1">
    <citation type="journal article" date="2015" name="Genome Announc.">
        <title>Complete Genome Sequence of the Bacteriochlorophyll b-Producing Photosynthetic Bacterium Blastochloris viridis.</title>
        <authorList>
            <person name="Tsukatani Y."/>
            <person name="Hirose Y."/>
            <person name="Harada J."/>
            <person name="Misawa N."/>
            <person name="Mori K."/>
            <person name="Inoue K."/>
            <person name="Tamiaki H."/>
        </authorList>
    </citation>
    <scope>NUCLEOTIDE SEQUENCE [LARGE SCALE GENOMIC DNA]</scope>
    <source>
        <strain evidence="2">DSM 133</strain>
    </source>
</reference>
<dbReference type="AlphaFoldDB" id="A0A0H5BCV5"/>
<gene>
    <name evidence="2" type="ORF">BV133_2469</name>
    <name evidence="3" type="ORF">BVIRIDIS_16970</name>
</gene>
<dbReference type="CDD" id="cd02252">
    <property type="entry name" value="nylC_like"/>
    <property type="match status" value="1"/>
</dbReference>
<evidence type="ECO:0000256" key="1">
    <source>
        <dbReference type="ARBA" id="ARBA00007068"/>
    </source>
</evidence>